<organism evidence="1 2">
    <name type="scientific">Necator americanus</name>
    <name type="common">Human hookworm</name>
    <dbReference type="NCBI Taxonomy" id="51031"/>
    <lineage>
        <taxon>Eukaryota</taxon>
        <taxon>Metazoa</taxon>
        <taxon>Ecdysozoa</taxon>
        <taxon>Nematoda</taxon>
        <taxon>Chromadorea</taxon>
        <taxon>Rhabditida</taxon>
        <taxon>Rhabditina</taxon>
        <taxon>Rhabditomorpha</taxon>
        <taxon>Strongyloidea</taxon>
        <taxon>Ancylostomatidae</taxon>
        <taxon>Bunostominae</taxon>
        <taxon>Necator</taxon>
    </lineage>
</organism>
<protein>
    <submittedName>
        <fullName evidence="1">Uncharacterized protein</fullName>
    </submittedName>
</protein>
<dbReference type="Proteomes" id="UP000053676">
    <property type="component" value="Unassembled WGS sequence"/>
</dbReference>
<dbReference type="STRING" id="51031.W2SSC0"/>
<name>W2SSC0_NECAM</name>
<proteinExistence type="predicted"/>
<sequence length="74" mass="8842">MYNMDSMDNDWTSLDKLSGKLRARKHVPYANRELVKSWLDFVSDIEEQFAAEAEQRSEVSVAERFHELYEQWIT</sequence>
<dbReference type="KEGG" id="nai:NECAME_13834"/>
<accession>W2SSC0</accession>
<reference evidence="2" key="1">
    <citation type="journal article" date="2014" name="Nat. Genet.">
        <title>Genome of the human hookworm Necator americanus.</title>
        <authorList>
            <person name="Tang Y.T."/>
            <person name="Gao X."/>
            <person name="Rosa B.A."/>
            <person name="Abubucker S."/>
            <person name="Hallsworth-Pepin K."/>
            <person name="Martin J."/>
            <person name="Tyagi R."/>
            <person name="Heizer E."/>
            <person name="Zhang X."/>
            <person name="Bhonagiri-Palsikar V."/>
            <person name="Minx P."/>
            <person name="Warren W.C."/>
            <person name="Wang Q."/>
            <person name="Zhan B."/>
            <person name="Hotez P.J."/>
            <person name="Sternberg P.W."/>
            <person name="Dougall A."/>
            <person name="Gaze S.T."/>
            <person name="Mulvenna J."/>
            <person name="Sotillo J."/>
            <person name="Ranganathan S."/>
            <person name="Rabelo E.M."/>
            <person name="Wilson R.K."/>
            <person name="Felgner P.L."/>
            <person name="Bethony J."/>
            <person name="Hawdon J.M."/>
            <person name="Gasser R.B."/>
            <person name="Loukas A."/>
            <person name="Mitreva M."/>
        </authorList>
    </citation>
    <scope>NUCLEOTIDE SEQUENCE [LARGE SCALE GENOMIC DNA]</scope>
</reference>
<dbReference type="AlphaFoldDB" id="W2SSC0"/>
<dbReference type="SUPFAM" id="SSF75708">
    <property type="entry name" value="Chemotaxis phosphatase CheZ"/>
    <property type="match status" value="1"/>
</dbReference>
<dbReference type="EMBL" id="KI663966">
    <property type="protein sequence ID" value="ETN72525.1"/>
    <property type="molecule type" value="Genomic_DNA"/>
</dbReference>
<feature type="non-terminal residue" evidence="1">
    <location>
        <position position="74"/>
    </location>
</feature>
<dbReference type="OrthoDB" id="10467637at2759"/>
<gene>
    <name evidence="1" type="ORF">NECAME_13834</name>
</gene>
<keyword evidence="2" id="KW-1185">Reference proteome</keyword>
<evidence type="ECO:0000313" key="1">
    <source>
        <dbReference type="EMBL" id="ETN72525.1"/>
    </source>
</evidence>
<evidence type="ECO:0000313" key="2">
    <source>
        <dbReference type="Proteomes" id="UP000053676"/>
    </source>
</evidence>